<reference evidence="1" key="2">
    <citation type="submission" date="2020-07" db="EMBL/GenBank/DDBJ databases">
        <authorList>
            <person name="Vera ALvarez R."/>
            <person name="Arias-Moreno D.M."/>
            <person name="Jimenez-Jacinto V."/>
            <person name="Jimenez-Bremont J.F."/>
            <person name="Swaminathan K."/>
            <person name="Moose S.P."/>
            <person name="Guerrero-Gonzalez M.L."/>
            <person name="Marino-Ramirez L."/>
            <person name="Landsman D."/>
            <person name="Rodriguez-Kessler M."/>
            <person name="Delgado-Sanchez P."/>
        </authorList>
    </citation>
    <scope>NUCLEOTIDE SEQUENCE</scope>
    <source>
        <tissue evidence="1">Cladode</tissue>
    </source>
</reference>
<reference evidence="1" key="1">
    <citation type="journal article" date="2013" name="J. Plant Res.">
        <title>Effect of fungi and light on seed germination of three Opuntia species from semiarid lands of central Mexico.</title>
        <authorList>
            <person name="Delgado-Sanchez P."/>
            <person name="Jimenez-Bremont J.F."/>
            <person name="Guerrero-Gonzalez Mde L."/>
            <person name="Flores J."/>
        </authorList>
    </citation>
    <scope>NUCLEOTIDE SEQUENCE</scope>
    <source>
        <tissue evidence="1">Cladode</tissue>
    </source>
</reference>
<name>A0A7C9AX12_OPUST</name>
<sequence length="160" mass="18171">MHREVWHRPTFSSESPFPPLTATILQLSTYIYIYELNILNRPKSFGLSHSPHYFSSELNLFQASFRRSKTFSHMYFCWMLAPRCCNLSGCTQRVAFLYAFFTAAAVITSVNGMGCQPLSGPRIYCRVDNNARKFPSLPLDHLLISASRVSANLFLSACSL</sequence>
<protein>
    <submittedName>
        <fullName evidence="1">Uncharacterized protein</fullName>
    </submittedName>
</protein>
<organism evidence="1">
    <name type="scientific">Opuntia streptacantha</name>
    <name type="common">Prickly pear cactus</name>
    <name type="synonym">Opuntia cardona</name>
    <dbReference type="NCBI Taxonomy" id="393608"/>
    <lineage>
        <taxon>Eukaryota</taxon>
        <taxon>Viridiplantae</taxon>
        <taxon>Streptophyta</taxon>
        <taxon>Embryophyta</taxon>
        <taxon>Tracheophyta</taxon>
        <taxon>Spermatophyta</taxon>
        <taxon>Magnoliopsida</taxon>
        <taxon>eudicotyledons</taxon>
        <taxon>Gunneridae</taxon>
        <taxon>Pentapetalae</taxon>
        <taxon>Caryophyllales</taxon>
        <taxon>Cactineae</taxon>
        <taxon>Cactaceae</taxon>
        <taxon>Opuntioideae</taxon>
        <taxon>Opuntia</taxon>
    </lineage>
</organism>
<dbReference type="EMBL" id="GISG01278671">
    <property type="protein sequence ID" value="MBA4678214.1"/>
    <property type="molecule type" value="Transcribed_RNA"/>
</dbReference>
<evidence type="ECO:0000313" key="1">
    <source>
        <dbReference type="EMBL" id="MBA4678214.1"/>
    </source>
</evidence>
<proteinExistence type="predicted"/>
<dbReference type="AlphaFoldDB" id="A0A7C9AX12"/>
<accession>A0A7C9AX12</accession>